<dbReference type="Pfam" id="PF13155">
    <property type="entry name" value="Toprim_2"/>
    <property type="match status" value="1"/>
</dbReference>
<evidence type="ECO:0000313" key="2">
    <source>
        <dbReference type="EMBL" id="OIN57151.1"/>
    </source>
</evidence>
<accession>A0A1S2VEH0</accession>
<organism evidence="2 3">
    <name type="scientific">Arsenicibacter rosenii</name>
    <dbReference type="NCBI Taxonomy" id="1750698"/>
    <lineage>
        <taxon>Bacteria</taxon>
        <taxon>Pseudomonadati</taxon>
        <taxon>Bacteroidota</taxon>
        <taxon>Cytophagia</taxon>
        <taxon>Cytophagales</taxon>
        <taxon>Spirosomataceae</taxon>
        <taxon>Arsenicibacter</taxon>
    </lineage>
</organism>
<dbReference type="EMBL" id="MORL01000015">
    <property type="protein sequence ID" value="OIN57151.1"/>
    <property type="molecule type" value="Genomic_DNA"/>
</dbReference>
<sequence length="305" mass="33983">MQKYDFATLKQSVHLGQYAAWQGYVLDRKKSTPSSLVMRHVTRGDKIIVSKKGVVWVYFSVHDELDNGTIVDFIKNRTHKTLPEIGRELAAWSGGSGTLPVYKMPDIRQPVYDLGRIRRAFQWMKPTYCHPYLIGERKIPADVLNDPRFAGCIFQDRYGNVVFPHQNGQGVCGLELKNTDKNVFMRGSEKALWLGNGSSADTTFILAEAAIDALSHFALFRPRDAFYGAVSGGMSDHQLSYLTAIIQKLPSLQTIVLAVDHDPGGQKIASRIKSYLAGKCAGTIVRHIPKKEGADWNNVLKGDSN</sequence>
<evidence type="ECO:0000313" key="3">
    <source>
        <dbReference type="Proteomes" id="UP000181790"/>
    </source>
</evidence>
<protein>
    <recommendedName>
        <fullName evidence="1">DUF3991 domain-containing protein</fullName>
    </recommendedName>
</protein>
<proteinExistence type="predicted"/>
<gene>
    <name evidence="2" type="ORF">BLX24_21620</name>
</gene>
<dbReference type="AlphaFoldDB" id="A0A1S2VEH0"/>
<name>A0A1S2VEH0_9BACT</name>
<feature type="domain" description="DUF3991" evidence="1">
    <location>
        <begin position="131"/>
        <end position="188"/>
    </location>
</feature>
<comment type="caution">
    <text evidence="2">The sequence shown here is derived from an EMBL/GenBank/DDBJ whole genome shotgun (WGS) entry which is preliminary data.</text>
</comment>
<dbReference type="Pfam" id="PF13154">
    <property type="entry name" value="DUF3991"/>
    <property type="match status" value="1"/>
</dbReference>
<keyword evidence="3" id="KW-1185">Reference proteome</keyword>
<evidence type="ECO:0000259" key="1">
    <source>
        <dbReference type="Pfam" id="PF13154"/>
    </source>
</evidence>
<dbReference type="Gene3D" id="3.40.1360.10">
    <property type="match status" value="1"/>
</dbReference>
<dbReference type="Proteomes" id="UP000181790">
    <property type="component" value="Unassembled WGS sequence"/>
</dbReference>
<reference evidence="2 3" key="1">
    <citation type="submission" date="2016-10" db="EMBL/GenBank/DDBJ databases">
        <title>Arsenicibacter rosenii gen. nov., sp. nov., an efficient arsenic-methylating bacterium isolated from an arsenic-contaminated paddy soil.</title>
        <authorList>
            <person name="Huang K."/>
        </authorList>
    </citation>
    <scope>NUCLEOTIDE SEQUENCE [LARGE SCALE GENOMIC DNA]</scope>
    <source>
        <strain evidence="2 3">SM-1</strain>
    </source>
</reference>
<dbReference type="InterPro" id="IPR025054">
    <property type="entry name" value="DUF3991"/>
</dbReference>